<dbReference type="InterPro" id="IPR013180">
    <property type="entry name" value="CTNNBL1_N"/>
</dbReference>
<proteinExistence type="predicted"/>
<dbReference type="SUPFAM" id="SSF48371">
    <property type="entry name" value="ARM repeat"/>
    <property type="match status" value="1"/>
</dbReference>
<evidence type="ECO:0000256" key="5">
    <source>
        <dbReference type="ARBA" id="ARBA00023242"/>
    </source>
</evidence>
<evidence type="ECO:0000313" key="9">
    <source>
        <dbReference type="Proteomes" id="UP000481153"/>
    </source>
</evidence>
<evidence type="ECO:0000256" key="6">
    <source>
        <dbReference type="SAM" id="MobiDB-lite"/>
    </source>
</evidence>
<gene>
    <name evidence="8" type="ORF">Ae201684_008572</name>
</gene>
<dbReference type="InterPro" id="IPR016024">
    <property type="entry name" value="ARM-type_fold"/>
</dbReference>
<protein>
    <recommendedName>
        <fullName evidence="7">Beta-catenin-like protein 1 N-terminal domain-containing protein</fullName>
    </recommendedName>
</protein>
<dbReference type="GO" id="GO:0010467">
    <property type="term" value="P:gene expression"/>
    <property type="evidence" value="ECO:0007669"/>
    <property type="project" value="UniProtKB-ARBA"/>
</dbReference>
<dbReference type="Pfam" id="PF08216">
    <property type="entry name" value="CTNNBL"/>
    <property type="match status" value="1"/>
</dbReference>
<dbReference type="SMART" id="SM01156">
    <property type="entry name" value="DUF1716"/>
    <property type="match status" value="1"/>
</dbReference>
<dbReference type="GO" id="GO:0005681">
    <property type="term" value="C:spliceosomal complex"/>
    <property type="evidence" value="ECO:0007669"/>
    <property type="project" value="TreeGrafter"/>
</dbReference>
<evidence type="ECO:0000259" key="7">
    <source>
        <dbReference type="SMART" id="SM01156"/>
    </source>
</evidence>
<evidence type="ECO:0000256" key="2">
    <source>
        <dbReference type="ARBA" id="ARBA00022553"/>
    </source>
</evidence>
<keyword evidence="4" id="KW-0175">Coiled coil</keyword>
<keyword evidence="9" id="KW-1185">Reference proteome</keyword>
<evidence type="ECO:0000256" key="3">
    <source>
        <dbReference type="ARBA" id="ARBA00022737"/>
    </source>
</evidence>
<dbReference type="AlphaFoldDB" id="A0A6G0X4L6"/>
<comment type="caution">
    <text evidence="8">The sequence shown here is derived from an EMBL/GenBank/DDBJ whole genome shotgun (WGS) entry which is preliminary data.</text>
</comment>
<feature type="region of interest" description="Disordered" evidence="6">
    <location>
        <begin position="1"/>
        <end position="34"/>
    </location>
</feature>
<dbReference type="FunFam" id="1.25.10.10:FF:001136">
    <property type="entry name" value="Beta-catenin-like protein 1"/>
    <property type="match status" value="1"/>
</dbReference>
<dbReference type="VEuPathDB" id="FungiDB:AeMF1_020318"/>
<keyword evidence="5" id="KW-0539">Nucleus</keyword>
<dbReference type="PANTHER" id="PTHR14978:SF0">
    <property type="entry name" value="BETA-CATENIN-LIKE PROTEIN 1"/>
    <property type="match status" value="1"/>
</dbReference>
<sequence length="553" mass="63059">MEAHFDKVFETEAKKKPREEASDVPVRPSKRGKQAIKRTAAEVVVEEKEDESEAFVLNARVVKQMVASLEKKLQKNDLMRSKYENDPSKFMESELALHEEIIRIKDVATDPSLYHVLIENQAIPLFMQLLTHPNCDVRMDVIALLADMTDVERLEMEFAQALVENIVQLNGLALLCENLGSLLTSSKEDNEEDDVKRTAIYNTLHIVENLAELDPACCRAMATSTPMLNILLHECNVKGAEMTENRLYCSEILSIVLQSTDDETCMALVAAPGTEDRLDLILQVLAKYRKKDPSSTEEEEFVENLFNALCSALRIVAVQDRFRHLEGFELMLRCLKENKFCTTSALRVLDHATMNHTRNCERLIQLGGLKQLFPAFMGKLKRKKKQEPTQDEHIISLFATLCLWLPVDSKDAVLDRFHAKFLEQSFEKTDRLLDLFLKYHDRVHAMPKPPRPADDADMEEYAEALEGYRLHQIEAGLFPLHQLAFIVAHLIQVFAKTLRPYVGNKLHTHGLSLTTLRDLIQDNLKQLEADEADDSVQGHRLRDLVETLDATTN</sequence>
<feature type="domain" description="Beta-catenin-like protein 1 N-terminal" evidence="7">
    <location>
        <begin position="34"/>
        <end position="142"/>
    </location>
</feature>
<name>A0A6G0X4L6_9STRA</name>
<dbReference type="Proteomes" id="UP000481153">
    <property type="component" value="Unassembled WGS sequence"/>
</dbReference>
<keyword evidence="3" id="KW-0677">Repeat</keyword>
<keyword evidence="2" id="KW-0597">Phosphoprotein</keyword>
<evidence type="ECO:0000256" key="4">
    <source>
        <dbReference type="ARBA" id="ARBA00023054"/>
    </source>
</evidence>
<dbReference type="PANTHER" id="PTHR14978">
    <property type="entry name" value="BETA-CATENIN-LIKE PROTEIN 1 NUCLEAR ASSOCIATED PROTEIN"/>
    <property type="match status" value="1"/>
</dbReference>
<dbReference type="InterPro" id="IPR039678">
    <property type="entry name" value="CTNNBL1"/>
</dbReference>
<dbReference type="EMBL" id="VJMJ01000103">
    <property type="protein sequence ID" value="KAF0734910.1"/>
    <property type="molecule type" value="Genomic_DNA"/>
</dbReference>
<dbReference type="InterPro" id="IPR011989">
    <property type="entry name" value="ARM-like"/>
</dbReference>
<comment type="subcellular location">
    <subcellularLocation>
        <location evidence="1">Nucleus</location>
    </subcellularLocation>
</comment>
<evidence type="ECO:0000313" key="8">
    <source>
        <dbReference type="EMBL" id="KAF0734910.1"/>
    </source>
</evidence>
<reference evidence="8 9" key="1">
    <citation type="submission" date="2019-07" db="EMBL/GenBank/DDBJ databases">
        <title>Genomics analysis of Aphanomyces spp. identifies a new class of oomycete effector associated with host adaptation.</title>
        <authorList>
            <person name="Gaulin E."/>
        </authorList>
    </citation>
    <scope>NUCLEOTIDE SEQUENCE [LARGE SCALE GENOMIC DNA]</scope>
    <source>
        <strain evidence="8 9">ATCC 201684</strain>
    </source>
</reference>
<feature type="compositionally biased region" description="Basic and acidic residues" evidence="6">
    <location>
        <begin position="1"/>
        <end position="21"/>
    </location>
</feature>
<organism evidence="8 9">
    <name type="scientific">Aphanomyces euteiches</name>
    <dbReference type="NCBI Taxonomy" id="100861"/>
    <lineage>
        <taxon>Eukaryota</taxon>
        <taxon>Sar</taxon>
        <taxon>Stramenopiles</taxon>
        <taxon>Oomycota</taxon>
        <taxon>Saprolegniomycetes</taxon>
        <taxon>Saprolegniales</taxon>
        <taxon>Verrucalvaceae</taxon>
        <taxon>Aphanomyces</taxon>
    </lineage>
</organism>
<accession>A0A6G0X4L6</accession>
<evidence type="ECO:0000256" key="1">
    <source>
        <dbReference type="ARBA" id="ARBA00004123"/>
    </source>
</evidence>
<dbReference type="Gene3D" id="1.25.10.10">
    <property type="entry name" value="Leucine-rich Repeat Variant"/>
    <property type="match status" value="1"/>
</dbReference>